<feature type="modified residue" description="4-aspartylphosphate" evidence="2">
    <location>
        <position position="57"/>
    </location>
</feature>
<dbReference type="RefSeq" id="WP_109761708.1">
    <property type="nucleotide sequence ID" value="NZ_QGGU01000002.1"/>
</dbReference>
<dbReference type="InterPro" id="IPR039420">
    <property type="entry name" value="WalR-like"/>
</dbReference>
<dbReference type="EMBL" id="QGGU01000002">
    <property type="protein sequence ID" value="PWK53634.1"/>
    <property type="molecule type" value="Genomic_DNA"/>
</dbReference>
<dbReference type="OrthoDB" id="9814495at2"/>
<dbReference type="InterPro" id="IPR000792">
    <property type="entry name" value="Tscrpt_reg_LuxR_C"/>
</dbReference>
<protein>
    <submittedName>
        <fullName evidence="5">LuxR family two component transcriptional regulator</fullName>
    </submittedName>
</protein>
<dbReference type="CDD" id="cd19930">
    <property type="entry name" value="REC_DesR-like"/>
    <property type="match status" value="1"/>
</dbReference>
<dbReference type="GO" id="GO:0006355">
    <property type="term" value="P:regulation of DNA-templated transcription"/>
    <property type="evidence" value="ECO:0007669"/>
    <property type="project" value="InterPro"/>
</dbReference>
<evidence type="ECO:0000313" key="6">
    <source>
        <dbReference type="Proteomes" id="UP000245790"/>
    </source>
</evidence>
<dbReference type="GO" id="GO:0000160">
    <property type="term" value="P:phosphorelay signal transduction system"/>
    <property type="evidence" value="ECO:0007669"/>
    <property type="project" value="InterPro"/>
</dbReference>
<dbReference type="InterPro" id="IPR001789">
    <property type="entry name" value="Sig_transdc_resp-reg_receiver"/>
</dbReference>
<evidence type="ECO:0000259" key="3">
    <source>
        <dbReference type="PROSITE" id="PS50043"/>
    </source>
</evidence>
<dbReference type="PANTHER" id="PTHR43214">
    <property type="entry name" value="TWO-COMPONENT RESPONSE REGULATOR"/>
    <property type="match status" value="1"/>
</dbReference>
<dbReference type="AlphaFoldDB" id="A0A316FXZ4"/>
<feature type="domain" description="HTH luxR-type" evidence="3">
    <location>
        <begin position="136"/>
        <end position="201"/>
    </location>
</feature>
<dbReference type="PANTHER" id="PTHR43214:SF42">
    <property type="entry name" value="TRANSCRIPTIONAL REGULATORY PROTEIN DESR"/>
    <property type="match status" value="1"/>
</dbReference>
<keyword evidence="1" id="KW-0238">DNA-binding</keyword>
<dbReference type="InterPro" id="IPR011006">
    <property type="entry name" value="CheY-like_superfamily"/>
</dbReference>
<dbReference type="GO" id="GO:0003677">
    <property type="term" value="F:DNA binding"/>
    <property type="evidence" value="ECO:0007669"/>
    <property type="project" value="UniProtKB-KW"/>
</dbReference>
<dbReference type="SUPFAM" id="SSF46894">
    <property type="entry name" value="C-terminal effector domain of the bipartite response regulators"/>
    <property type="match status" value="1"/>
</dbReference>
<sequence>MNSSISILIAEDQTLLLGALKSLLELEPDFNIVATANNGKDALSELQHHQPDILLTDIEMPEKTGLDLAEYIKQQDLSTKVIIMTTFARSGYLRRAMDSGVKGYLLKDSSSEELAKAIRRIHQGKKVIDPELITEAWDQVDPLTDKERQALKLASDGFSTESIAKKMHLSPGTVRNYLSNAASKLNAKNSIEAARIARQKGWL</sequence>
<keyword evidence="6" id="KW-1185">Reference proteome</keyword>
<accession>A0A316FXZ4</accession>
<dbReference type="PRINTS" id="PR00038">
    <property type="entry name" value="HTHLUXR"/>
</dbReference>
<dbReference type="PROSITE" id="PS00622">
    <property type="entry name" value="HTH_LUXR_1"/>
    <property type="match status" value="1"/>
</dbReference>
<keyword evidence="2" id="KW-0597">Phosphoprotein</keyword>
<dbReference type="SMART" id="SM00421">
    <property type="entry name" value="HTH_LUXR"/>
    <property type="match status" value="1"/>
</dbReference>
<dbReference type="CDD" id="cd06170">
    <property type="entry name" value="LuxR_C_like"/>
    <property type="match status" value="1"/>
</dbReference>
<dbReference type="PROSITE" id="PS50043">
    <property type="entry name" value="HTH_LUXR_2"/>
    <property type="match status" value="1"/>
</dbReference>
<dbReference type="Pfam" id="PF00196">
    <property type="entry name" value="GerE"/>
    <property type="match status" value="1"/>
</dbReference>
<comment type="caution">
    <text evidence="5">The sequence shown here is derived from an EMBL/GenBank/DDBJ whole genome shotgun (WGS) entry which is preliminary data.</text>
</comment>
<organism evidence="5 6">
    <name type="scientific">Pleionea mediterranea</name>
    <dbReference type="NCBI Taxonomy" id="523701"/>
    <lineage>
        <taxon>Bacteria</taxon>
        <taxon>Pseudomonadati</taxon>
        <taxon>Pseudomonadota</taxon>
        <taxon>Gammaproteobacteria</taxon>
        <taxon>Oceanospirillales</taxon>
        <taxon>Pleioneaceae</taxon>
        <taxon>Pleionea</taxon>
    </lineage>
</organism>
<feature type="domain" description="Response regulatory" evidence="4">
    <location>
        <begin position="6"/>
        <end position="122"/>
    </location>
</feature>
<reference evidence="5 6" key="1">
    <citation type="submission" date="2018-05" db="EMBL/GenBank/DDBJ databases">
        <title>Genomic Encyclopedia of Type Strains, Phase IV (KMG-IV): sequencing the most valuable type-strain genomes for metagenomic binning, comparative biology and taxonomic classification.</title>
        <authorList>
            <person name="Goeker M."/>
        </authorList>
    </citation>
    <scope>NUCLEOTIDE SEQUENCE [LARGE SCALE GENOMIC DNA]</scope>
    <source>
        <strain evidence="5 6">DSM 25350</strain>
    </source>
</reference>
<evidence type="ECO:0000256" key="2">
    <source>
        <dbReference type="PROSITE-ProRule" id="PRU00169"/>
    </source>
</evidence>
<dbReference type="SMART" id="SM00448">
    <property type="entry name" value="REC"/>
    <property type="match status" value="1"/>
</dbReference>
<dbReference type="InterPro" id="IPR016032">
    <property type="entry name" value="Sig_transdc_resp-reg_C-effctor"/>
</dbReference>
<dbReference type="Pfam" id="PF00072">
    <property type="entry name" value="Response_reg"/>
    <property type="match status" value="1"/>
</dbReference>
<gene>
    <name evidence="5" type="ORF">C8D97_10222</name>
</gene>
<dbReference type="Proteomes" id="UP000245790">
    <property type="component" value="Unassembled WGS sequence"/>
</dbReference>
<dbReference type="PROSITE" id="PS50110">
    <property type="entry name" value="RESPONSE_REGULATORY"/>
    <property type="match status" value="1"/>
</dbReference>
<proteinExistence type="predicted"/>
<evidence type="ECO:0000259" key="4">
    <source>
        <dbReference type="PROSITE" id="PS50110"/>
    </source>
</evidence>
<evidence type="ECO:0000313" key="5">
    <source>
        <dbReference type="EMBL" id="PWK53634.1"/>
    </source>
</evidence>
<evidence type="ECO:0000256" key="1">
    <source>
        <dbReference type="ARBA" id="ARBA00023125"/>
    </source>
</evidence>
<dbReference type="Gene3D" id="3.40.50.2300">
    <property type="match status" value="1"/>
</dbReference>
<name>A0A316FXZ4_9GAMM</name>
<dbReference type="SUPFAM" id="SSF52172">
    <property type="entry name" value="CheY-like"/>
    <property type="match status" value="1"/>
</dbReference>